<organism evidence="3 4">
    <name type="scientific">Actinoplanes campanulatus</name>
    <dbReference type="NCBI Taxonomy" id="113559"/>
    <lineage>
        <taxon>Bacteria</taxon>
        <taxon>Bacillati</taxon>
        <taxon>Actinomycetota</taxon>
        <taxon>Actinomycetes</taxon>
        <taxon>Micromonosporales</taxon>
        <taxon>Micromonosporaceae</taxon>
        <taxon>Actinoplanes</taxon>
    </lineage>
</organism>
<dbReference type="InterPro" id="IPR000073">
    <property type="entry name" value="AB_hydrolase_1"/>
</dbReference>
<evidence type="ECO:0000259" key="2">
    <source>
        <dbReference type="Pfam" id="PF00561"/>
    </source>
</evidence>
<evidence type="ECO:0000256" key="1">
    <source>
        <dbReference type="SAM" id="MobiDB-lite"/>
    </source>
</evidence>
<gene>
    <name evidence="3" type="ORF">FHR83_005582</name>
</gene>
<proteinExistence type="predicted"/>
<evidence type="ECO:0000313" key="3">
    <source>
        <dbReference type="EMBL" id="MBB3097898.1"/>
    </source>
</evidence>
<comment type="caution">
    <text evidence="3">The sequence shown here is derived from an EMBL/GenBank/DDBJ whole genome shotgun (WGS) entry which is preliminary data.</text>
</comment>
<dbReference type="AlphaFoldDB" id="A0A7W5FGR4"/>
<dbReference type="InterPro" id="IPR029058">
    <property type="entry name" value="AB_hydrolase_fold"/>
</dbReference>
<dbReference type="RefSeq" id="WP_183223398.1">
    <property type="nucleotide sequence ID" value="NZ_BMPW01000009.1"/>
</dbReference>
<keyword evidence="4" id="KW-1185">Reference proteome</keyword>
<dbReference type="Pfam" id="PF00561">
    <property type="entry name" value="Abhydrolase_1"/>
    <property type="match status" value="1"/>
</dbReference>
<accession>A0A7W5FGR4</accession>
<reference evidence="3 4" key="1">
    <citation type="submission" date="2020-08" db="EMBL/GenBank/DDBJ databases">
        <title>Genomic Encyclopedia of Type Strains, Phase III (KMG-III): the genomes of soil and plant-associated and newly described type strains.</title>
        <authorList>
            <person name="Whitman W."/>
        </authorList>
    </citation>
    <scope>NUCLEOTIDE SEQUENCE [LARGE SCALE GENOMIC DNA]</scope>
    <source>
        <strain evidence="3 4">CECT 3287</strain>
    </source>
</reference>
<dbReference type="SUPFAM" id="SSF53474">
    <property type="entry name" value="alpha/beta-Hydrolases"/>
    <property type="match status" value="1"/>
</dbReference>
<dbReference type="Gene3D" id="3.40.50.1820">
    <property type="entry name" value="alpha/beta hydrolase"/>
    <property type="match status" value="1"/>
</dbReference>
<feature type="domain" description="AB hydrolase-1" evidence="2">
    <location>
        <begin position="50"/>
        <end position="139"/>
    </location>
</feature>
<feature type="region of interest" description="Disordered" evidence="1">
    <location>
        <begin position="60"/>
        <end position="81"/>
    </location>
</feature>
<dbReference type="GO" id="GO:0003824">
    <property type="term" value="F:catalytic activity"/>
    <property type="evidence" value="ECO:0007669"/>
    <property type="project" value="UniProtKB-ARBA"/>
</dbReference>
<dbReference type="EMBL" id="JACHXF010000012">
    <property type="protein sequence ID" value="MBB3097898.1"/>
    <property type="molecule type" value="Genomic_DNA"/>
</dbReference>
<name>A0A7W5FGR4_9ACTN</name>
<dbReference type="Proteomes" id="UP000590749">
    <property type="component" value="Unassembled WGS sequence"/>
</dbReference>
<evidence type="ECO:0000313" key="4">
    <source>
        <dbReference type="Proteomes" id="UP000590749"/>
    </source>
</evidence>
<sequence>MTEPVTHTLEVPGAVLRYDVREPATPATAPPLLLIGSPMDASGFVTLAGHFTDRTVITYDPRGTGRSVRTDPAPESTPEQHADDVRRVIEAAGGGPVDLFASSGGAVNALALVAAHPGLIRVLAAHEPPTTRLLDDHETAVAAVNGIRELYQKSGLGPAMVKFIEIVSLKGPVPADFVSRPGPAPAAFGLPADDDGSRDDVLLGQNLVTCCLYEPDFDALRAASTRIVIGVGAESTDELAHRGGLAVAGRLGLEPTVFPGNHAGFLGGEFGQHGDPGPFAATLRETLDRA</sequence>
<protein>
    <submittedName>
        <fullName evidence="3">Pimeloyl-ACP methyl ester carboxylesterase</fullName>
    </submittedName>
</protein>